<evidence type="ECO:0000256" key="1">
    <source>
        <dbReference type="SAM" id="MobiDB-lite"/>
    </source>
</evidence>
<name>A0AAV2LY27_KNICA</name>
<keyword evidence="2" id="KW-1133">Transmembrane helix</keyword>
<dbReference type="EMBL" id="OZ035827">
    <property type="protein sequence ID" value="CAL1605972.1"/>
    <property type="molecule type" value="Genomic_DNA"/>
</dbReference>
<protein>
    <submittedName>
        <fullName evidence="3">Uncharacterized protein</fullName>
    </submittedName>
</protein>
<dbReference type="AlphaFoldDB" id="A0AAV2LY27"/>
<accession>A0AAV2LY27</accession>
<keyword evidence="2" id="KW-0812">Transmembrane</keyword>
<gene>
    <name evidence="3" type="ORF">KC01_LOCUS33259</name>
</gene>
<keyword evidence="4" id="KW-1185">Reference proteome</keyword>
<organism evidence="3 4">
    <name type="scientific">Knipowitschia caucasica</name>
    <name type="common">Caucasian dwarf goby</name>
    <name type="synonym">Pomatoschistus caucasicus</name>
    <dbReference type="NCBI Taxonomy" id="637954"/>
    <lineage>
        <taxon>Eukaryota</taxon>
        <taxon>Metazoa</taxon>
        <taxon>Chordata</taxon>
        <taxon>Craniata</taxon>
        <taxon>Vertebrata</taxon>
        <taxon>Euteleostomi</taxon>
        <taxon>Actinopterygii</taxon>
        <taxon>Neopterygii</taxon>
        <taxon>Teleostei</taxon>
        <taxon>Neoteleostei</taxon>
        <taxon>Acanthomorphata</taxon>
        <taxon>Gobiaria</taxon>
        <taxon>Gobiiformes</taxon>
        <taxon>Gobioidei</taxon>
        <taxon>Gobiidae</taxon>
        <taxon>Gobiinae</taxon>
        <taxon>Knipowitschia</taxon>
    </lineage>
</organism>
<reference evidence="3 4" key="1">
    <citation type="submission" date="2024-04" db="EMBL/GenBank/DDBJ databases">
        <authorList>
            <person name="Waldvogel A.-M."/>
            <person name="Schoenle A."/>
        </authorList>
    </citation>
    <scope>NUCLEOTIDE SEQUENCE [LARGE SCALE GENOMIC DNA]</scope>
</reference>
<sequence>MTSTESDPSAQTALVPGDEVSAPPREALHALAHSPSPPVRAGHGSGAKEPSEARGGLRTCSVECDRSVPAAAPASSPALWDGSLTHESLSCLMPLPPLLFTGITLLALVPPVIVVHCSLYA</sequence>
<evidence type="ECO:0000313" key="4">
    <source>
        <dbReference type="Proteomes" id="UP001497482"/>
    </source>
</evidence>
<keyword evidence="2" id="KW-0472">Membrane</keyword>
<feature type="transmembrane region" description="Helical" evidence="2">
    <location>
        <begin position="98"/>
        <end position="120"/>
    </location>
</feature>
<feature type="compositionally biased region" description="Polar residues" evidence="1">
    <location>
        <begin position="1"/>
        <end position="12"/>
    </location>
</feature>
<proteinExistence type="predicted"/>
<evidence type="ECO:0000313" key="3">
    <source>
        <dbReference type="EMBL" id="CAL1605972.1"/>
    </source>
</evidence>
<evidence type="ECO:0000256" key="2">
    <source>
        <dbReference type="SAM" id="Phobius"/>
    </source>
</evidence>
<dbReference type="Proteomes" id="UP001497482">
    <property type="component" value="Chromosome 5"/>
</dbReference>
<feature type="region of interest" description="Disordered" evidence="1">
    <location>
        <begin position="1"/>
        <end position="58"/>
    </location>
</feature>